<keyword evidence="1" id="KW-0812">Transmembrane</keyword>
<sequence>MPKFLQPAFFDNFGFIGFIFIGIITVFLLLNIPIPLWMKIVLLVIAILGCLVDGYIIETVEKPPYNFLKTPEKD</sequence>
<proteinExistence type="predicted"/>
<evidence type="ECO:0000313" key="2">
    <source>
        <dbReference type="EMBL" id="PIZ71207.1"/>
    </source>
</evidence>
<organism evidence="2 3">
    <name type="scientific">Candidatus Portnoybacteria bacterium CG_4_10_14_0_2_um_filter_39_11</name>
    <dbReference type="NCBI Taxonomy" id="1974797"/>
    <lineage>
        <taxon>Bacteria</taxon>
        <taxon>Candidatus Portnoyibacteriota</taxon>
    </lineage>
</organism>
<comment type="caution">
    <text evidence="2">The sequence shown here is derived from an EMBL/GenBank/DDBJ whole genome shotgun (WGS) entry which is preliminary data.</text>
</comment>
<keyword evidence="1" id="KW-1133">Transmembrane helix</keyword>
<accession>A0A2M7UJ24</accession>
<evidence type="ECO:0000256" key="1">
    <source>
        <dbReference type="SAM" id="Phobius"/>
    </source>
</evidence>
<reference evidence="3" key="1">
    <citation type="submission" date="2017-09" db="EMBL/GenBank/DDBJ databases">
        <title>Depth-based differentiation of microbial function through sediment-hosted aquifers and enrichment of novel symbionts in the deep terrestrial subsurface.</title>
        <authorList>
            <person name="Probst A.J."/>
            <person name="Ladd B."/>
            <person name="Jarett J.K."/>
            <person name="Geller-Mcgrath D.E."/>
            <person name="Sieber C.M.K."/>
            <person name="Emerson J.B."/>
            <person name="Anantharaman K."/>
            <person name="Thomas B.C."/>
            <person name="Malmstrom R."/>
            <person name="Stieglmeier M."/>
            <person name="Klingl A."/>
            <person name="Woyke T."/>
            <person name="Ryan C.M."/>
            <person name="Banfield J.F."/>
        </authorList>
    </citation>
    <scope>NUCLEOTIDE SEQUENCE [LARGE SCALE GENOMIC DNA]</scope>
</reference>
<name>A0A2M7UJ24_9BACT</name>
<protein>
    <submittedName>
        <fullName evidence="2">Uncharacterized protein</fullName>
    </submittedName>
</protein>
<evidence type="ECO:0000313" key="3">
    <source>
        <dbReference type="Proteomes" id="UP000231071"/>
    </source>
</evidence>
<dbReference type="Proteomes" id="UP000231071">
    <property type="component" value="Unassembled WGS sequence"/>
</dbReference>
<feature type="transmembrane region" description="Helical" evidence="1">
    <location>
        <begin position="12"/>
        <end position="30"/>
    </location>
</feature>
<dbReference type="AlphaFoldDB" id="A0A2M7UJ24"/>
<feature type="transmembrane region" description="Helical" evidence="1">
    <location>
        <begin position="36"/>
        <end position="57"/>
    </location>
</feature>
<gene>
    <name evidence="2" type="ORF">COY09_01105</name>
</gene>
<keyword evidence="1" id="KW-0472">Membrane</keyword>
<dbReference type="EMBL" id="PFOI01000020">
    <property type="protein sequence ID" value="PIZ71207.1"/>
    <property type="molecule type" value="Genomic_DNA"/>
</dbReference>